<feature type="compositionally biased region" description="Basic and acidic residues" evidence="2">
    <location>
        <begin position="563"/>
        <end position="575"/>
    </location>
</feature>
<feature type="region of interest" description="Disordered" evidence="2">
    <location>
        <begin position="192"/>
        <end position="248"/>
    </location>
</feature>
<dbReference type="HOGENOM" id="CLU_385441_0_0_1"/>
<keyword evidence="4" id="KW-1185">Reference proteome</keyword>
<reference evidence="4" key="1">
    <citation type="journal article" date="2014" name="Proc. Natl. Acad. Sci. U.S.A.">
        <title>Extensive sampling of basidiomycete genomes demonstrates inadequacy of the white-rot/brown-rot paradigm for wood decay fungi.</title>
        <authorList>
            <person name="Riley R."/>
            <person name="Salamov A.A."/>
            <person name="Brown D.W."/>
            <person name="Nagy L.G."/>
            <person name="Floudas D."/>
            <person name="Held B.W."/>
            <person name="Levasseur A."/>
            <person name="Lombard V."/>
            <person name="Morin E."/>
            <person name="Otillar R."/>
            <person name="Lindquist E.A."/>
            <person name="Sun H."/>
            <person name="LaButti K.M."/>
            <person name="Schmutz J."/>
            <person name="Jabbour D."/>
            <person name="Luo H."/>
            <person name="Baker S.E."/>
            <person name="Pisabarro A.G."/>
            <person name="Walton J.D."/>
            <person name="Blanchette R.A."/>
            <person name="Henrissat B."/>
            <person name="Martin F."/>
            <person name="Cullen D."/>
            <person name="Hibbett D.S."/>
            <person name="Grigoriev I.V."/>
        </authorList>
    </citation>
    <scope>NUCLEOTIDE SEQUENCE [LARGE SCALE GENOMIC DNA]</scope>
    <source>
        <strain evidence="4">CBS 339.88</strain>
    </source>
</reference>
<keyword evidence="1" id="KW-0175">Coiled coil</keyword>
<accession>A0A067T5J2</accession>
<dbReference type="Proteomes" id="UP000027222">
    <property type="component" value="Unassembled WGS sequence"/>
</dbReference>
<gene>
    <name evidence="3" type="ORF">GALMADRAFT_250073</name>
</gene>
<evidence type="ECO:0000256" key="2">
    <source>
        <dbReference type="SAM" id="MobiDB-lite"/>
    </source>
</evidence>
<feature type="region of interest" description="Disordered" evidence="2">
    <location>
        <begin position="520"/>
        <end position="575"/>
    </location>
</feature>
<feature type="coiled-coil region" evidence="1">
    <location>
        <begin position="384"/>
        <end position="411"/>
    </location>
</feature>
<feature type="region of interest" description="Disordered" evidence="2">
    <location>
        <begin position="139"/>
        <end position="163"/>
    </location>
</feature>
<evidence type="ECO:0000313" key="4">
    <source>
        <dbReference type="Proteomes" id="UP000027222"/>
    </source>
</evidence>
<sequence>MSRSNGSDEPSSHSDRLGASQMATPPQGANLVQKHLRILRIGKSTYGYTEFQSLGAPDTEYGAVGDTYLDLTPGALSLYGRYPNDWKRWPGPQLGDLLIHPEHPSRCLWCNESIGWFAPGRLKFHSGQTQSSVLSYAYNNSTSSKRKRKRTTATSQDGITSQPYSNMSASYSLPLSVAVAPVQQEELIFSDVNSSAPPIPNGHPQMSERPPFSGCTSGPEAQDSRTSEPLITGRDSQKQQPFTSGVALTGGISTIPGIRGITAHAALSTTHNAERHLTDITSKAPSTLTAGFMELLGNMKAFKAQVLKERPSLRPVEVSVPGLQKSTNLVKQREFPGGVRETVAQRGPSPLANVPQVIGAEVILGRDQSAESLLQEVQTLRAASSANSKKLAEVLEEIAELKKENVSLKNQLLRNSGVMGTGYNLSSHNESAFLEPLPIEEAYNSTDPDVIHDPDDYLLAESITCSSMAPIPDSPRLQGLLKMTTDSVTLPAEFGKIDTASEAKNDVHQEISPACMSAVSKRCSPEGDRPTSTKELSYPPLPKDVHAIQDGPPNHYIGAHPETGPHHSEDPSTLEKDLLSNDSHKLNLDGEAKKNHISAYLETSGSESADLENKGENNEYMELDDTSVISTASPSEDSLWLKQIHRSILFATSGDIIVCRICLARGFRGFQIKLPVDEFHAAMTMQEHCEKEHPKESEVMKNLAEVALQELYGTIID</sequence>
<evidence type="ECO:0000256" key="1">
    <source>
        <dbReference type="SAM" id="Coils"/>
    </source>
</evidence>
<organism evidence="3 4">
    <name type="scientific">Galerina marginata (strain CBS 339.88)</name>
    <dbReference type="NCBI Taxonomy" id="685588"/>
    <lineage>
        <taxon>Eukaryota</taxon>
        <taxon>Fungi</taxon>
        <taxon>Dikarya</taxon>
        <taxon>Basidiomycota</taxon>
        <taxon>Agaricomycotina</taxon>
        <taxon>Agaricomycetes</taxon>
        <taxon>Agaricomycetidae</taxon>
        <taxon>Agaricales</taxon>
        <taxon>Agaricineae</taxon>
        <taxon>Strophariaceae</taxon>
        <taxon>Galerina</taxon>
    </lineage>
</organism>
<feature type="region of interest" description="Disordered" evidence="2">
    <location>
        <begin position="1"/>
        <end position="26"/>
    </location>
</feature>
<dbReference type="OrthoDB" id="3067611at2759"/>
<protein>
    <submittedName>
        <fullName evidence="3">Uncharacterized protein</fullName>
    </submittedName>
</protein>
<name>A0A067T5J2_GALM3</name>
<dbReference type="EMBL" id="KL142383">
    <property type="protein sequence ID" value="KDR74288.1"/>
    <property type="molecule type" value="Genomic_DNA"/>
</dbReference>
<dbReference type="AlphaFoldDB" id="A0A067T5J2"/>
<feature type="compositionally biased region" description="Polar residues" evidence="2">
    <location>
        <begin position="153"/>
        <end position="163"/>
    </location>
</feature>
<proteinExistence type="predicted"/>
<feature type="compositionally biased region" description="Basic and acidic residues" evidence="2">
    <location>
        <begin position="523"/>
        <end position="532"/>
    </location>
</feature>
<evidence type="ECO:0000313" key="3">
    <source>
        <dbReference type="EMBL" id="KDR74288.1"/>
    </source>
</evidence>